<organism evidence="2">
    <name type="scientific">Phytophthora nicotianae</name>
    <name type="common">Potato buckeye rot agent</name>
    <name type="synonym">Phytophthora parasitica</name>
    <dbReference type="NCBI Taxonomy" id="4792"/>
    <lineage>
        <taxon>Eukaryota</taxon>
        <taxon>Sar</taxon>
        <taxon>Stramenopiles</taxon>
        <taxon>Oomycota</taxon>
        <taxon>Peronosporomycetes</taxon>
        <taxon>Peronosporales</taxon>
        <taxon>Peronosporaceae</taxon>
        <taxon>Phytophthora</taxon>
    </lineage>
</organism>
<proteinExistence type="predicted"/>
<reference evidence="2" key="1">
    <citation type="submission" date="2013-11" db="EMBL/GenBank/DDBJ databases">
        <title>The Genome Sequence of Phytophthora parasitica IAC_01/95.</title>
        <authorList>
            <consortium name="The Broad Institute Genomics Platform"/>
            <person name="Russ C."/>
            <person name="Tyler B."/>
            <person name="Panabieres F."/>
            <person name="Shan W."/>
            <person name="Tripathy S."/>
            <person name="Grunwald N."/>
            <person name="Machado M."/>
            <person name="Johnson C.S."/>
            <person name="Arredondo F."/>
            <person name="Hong C."/>
            <person name="Coffey M."/>
            <person name="Young S.K."/>
            <person name="Zeng Q."/>
            <person name="Gargeya S."/>
            <person name="Fitzgerald M."/>
            <person name="Abouelleil A."/>
            <person name="Alvarado L."/>
            <person name="Chapman S.B."/>
            <person name="Gainer-Dewar J."/>
            <person name="Goldberg J."/>
            <person name="Griggs A."/>
            <person name="Gujja S."/>
            <person name="Hansen M."/>
            <person name="Howarth C."/>
            <person name="Imamovic A."/>
            <person name="Ireland A."/>
            <person name="Larimer J."/>
            <person name="McCowan C."/>
            <person name="Murphy C."/>
            <person name="Pearson M."/>
            <person name="Poon T.W."/>
            <person name="Priest M."/>
            <person name="Roberts A."/>
            <person name="Saif S."/>
            <person name="Shea T."/>
            <person name="Sykes S."/>
            <person name="Wortman J."/>
            <person name="Nusbaum C."/>
            <person name="Birren B."/>
        </authorList>
    </citation>
    <scope>NUCLEOTIDE SEQUENCE [LARGE SCALE GENOMIC DNA]</scope>
    <source>
        <strain evidence="2">IAC_01/95</strain>
    </source>
</reference>
<feature type="region of interest" description="Disordered" evidence="1">
    <location>
        <begin position="1"/>
        <end position="90"/>
    </location>
</feature>
<dbReference type="EMBL" id="KI692534">
    <property type="protein sequence ID" value="ETM48051.1"/>
    <property type="molecule type" value="Genomic_DNA"/>
</dbReference>
<evidence type="ECO:0000256" key="1">
    <source>
        <dbReference type="SAM" id="MobiDB-lite"/>
    </source>
</evidence>
<feature type="compositionally biased region" description="Polar residues" evidence="1">
    <location>
        <begin position="1"/>
        <end position="17"/>
    </location>
</feature>
<gene>
    <name evidence="2" type="ORF">L914_07369</name>
</gene>
<protein>
    <submittedName>
        <fullName evidence="2">Uncharacterized protein</fullName>
    </submittedName>
</protein>
<evidence type="ECO:0000313" key="2">
    <source>
        <dbReference type="EMBL" id="ETM48051.1"/>
    </source>
</evidence>
<sequence>QQPSTDAPEATTATPSEDTYGTDAPTPAPTGTEGQSEETPVPTSPEQQPSTDAPEATTGQYDDDVPPTRIKGVETRYQDLPTLQEHKMCA</sequence>
<feature type="compositionally biased region" description="Low complexity" evidence="1">
    <location>
        <begin position="18"/>
        <end position="32"/>
    </location>
</feature>
<name>W2NHH7_PHYNI</name>
<feature type="non-terminal residue" evidence="2">
    <location>
        <position position="1"/>
    </location>
</feature>
<dbReference type="Proteomes" id="UP000054532">
    <property type="component" value="Unassembled WGS sequence"/>
</dbReference>
<accession>W2NHH7</accession>
<dbReference type="AlphaFoldDB" id="W2NHH7"/>